<dbReference type="HOGENOM" id="CLU_2943481_0_0_1"/>
<dbReference type="Proteomes" id="UP000024376">
    <property type="component" value="Unassembled WGS sequence"/>
</dbReference>
<evidence type="ECO:0000313" key="2">
    <source>
        <dbReference type="Proteomes" id="UP000024376"/>
    </source>
</evidence>
<dbReference type="AlphaFoldDB" id="A0A024SMI8"/>
<dbReference type="EMBL" id="KI911140">
    <property type="protein sequence ID" value="ETS05844.1"/>
    <property type="molecule type" value="Genomic_DNA"/>
</dbReference>
<protein>
    <submittedName>
        <fullName evidence="1">Uncharacterized protein</fullName>
    </submittedName>
</protein>
<organism evidence="1 2">
    <name type="scientific">Hypocrea jecorina (strain ATCC 56765 / BCRC 32924 / NRRL 11460 / Rut C-30)</name>
    <name type="common">Trichoderma reesei</name>
    <dbReference type="NCBI Taxonomy" id="1344414"/>
    <lineage>
        <taxon>Eukaryota</taxon>
        <taxon>Fungi</taxon>
        <taxon>Dikarya</taxon>
        <taxon>Ascomycota</taxon>
        <taxon>Pezizomycotina</taxon>
        <taxon>Sordariomycetes</taxon>
        <taxon>Hypocreomycetidae</taxon>
        <taxon>Hypocreales</taxon>
        <taxon>Hypocreaceae</taxon>
        <taxon>Trichoderma</taxon>
    </lineage>
</organism>
<evidence type="ECO:0000313" key="1">
    <source>
        <dbReference type="EMBL" id="ETS05844.1"/>
    </source>
</evidence>
<accession>A0A024SMI8</accession>
<name>A0A024SMI8_HYPJR</name>
<proteinExistence type="predicted"/>
<reference evidence="2" key="1">
    <citation type="journal article" date="2013" name="Ind. Biotechnol.">
        <title>Comparative genomics analysis of Trichoderma reesei strains.</title>
        <authorList>
            <person name="Koike H."/>
            <person name="Aerts A."/>
            <person name="LaButti K."/>
            <person name="Grigoriev I.V."/>
            <person name="Baker S.E."/>
        </authorList>
    </citation>
    <scope>NUCLEOTIDE SEQUENCE [LARGE SCALE GENOMIC DNA]</scope>
    <source>
        <strain evidence="2">ATCC 56765 / BCRC 32924 / NRRL 11460 / Rut C-30</strain>
    </source>
</reference>
<dbReference type="KEGG" id="trr:M419DRAFT_117860"/>
<sequence>MRVPGMLSVLCSWPVWQSKSHDCLRRPRLYAASQTAGSSWFPLPVTHAASPDPPPAPAQT</sequence>
<gene>
    <name evidence="1" type="ORF">M419DRAFT_117860</name>
</gene>